<protein>
    <submittedName>
        <fullName evidence="5">Lrp/AsnC family transcriptional regulator</fullName>
    </submittedName>
</protein>
<dbReference type="InterPro" id="IPR019885">
    <property type="entry name" value="Tscrpt_reg_HTH_AsnC-type_CS"/>
</dbReference>
<dbReference type="EMBL" id="BAAAOP010000005">
    <property type="protein sequence ID" value="GAA2186891.1"/>
    <property type="molecule type" value="Genomic_DNA"/>
</dbReference>
<dbReference type="InterPro" id="IPR054609">
    <property type="entry name" value="PF0864-like_C"/>
</dbReference>
<dbReference type="PROSITE" id="PS50956">
    <property type="entry name" value="HTH_ASNC_2"/>
    <property type="match status" value="1"/>
</dbReference>
<evidence type="ECO:0000313" key="6">
    <source>
        <dbReference type="Proteomes" id="UP001501084"/>
    </source>
</evidence>
<dbReference type="Proteomes" id="UP001501084">
    <property type="component" value="Unassembled WGS sequence"/>
</dbReference>
<keyword evidence="3" id="KW-0804">Transcription</keyword>
<sequence length="155" mass="17101">MSSKRNAPALDSTSKAIIEQLQRDGRRSYAEIGKAVGLSEAAVRQRVQKLTDAGVMQIVAVTDPMRLGFTRQAMLGIRVSGDTRVVADRLAEMSEISYVVLSAGSYDILAEVVCEDDDGLIELLNEQIRKIEGVASTESFVYLQLTKQKYDWGTR</sequence>
<proteinExistence type="predicted"/>
<dbReference type="Gene3D" id="3.30.70.920">
    <property type="match status" value="1"/>
</dbReference>
<dbReference type="PRINTS" id="PR00033">
    <property type="entry name" value="HTHASNC"/>
</dbReference>
<evidence type="ECO:0000313" key="5">
    <source>
        <dbReference type="EMBL" id="GAA2186891.1"/>
    </source>
</evidence>
<keyword evidence="6" id="KW-1185">Reference proteome</keyword>
<dbReference type="PROSITE" id="PS00519">
    <property type="entry name" value="HTH_ASNC_1"/>
    <property type="match status" value="1"/>
</dbReference>
<dbReference type="Gene3D" id="1.10.10.10">
    <property type="entry name" value="Winged helix-like DNA-binding domain superfamily/Winged helix DNA-binding domain"/>
    <property type="match status" value="1"/>
</dbReference>
<evidence type="ECO:0000256" key="2">
    <source>
        <dbReference type="ARBA" id="ARBA00023125"/>
    </source>
</evidence>
<name>A0ABN3B5F1_9MICO</name>
<dbReference type="InterPro" id="IPR000485">
    <property type="entry name" value="AsnC-type_HTH_dom"/>
</dbReference>
<dbReference type="PANTHER" id="PTHR30154">
    <property type="entry name" value="LEUCINE-RESPONSIVE REGULATORY PROTEIN"/>
    <property type="match status" value="1"/>
</dbReference>
<dbReference type="RefSeq" id="WP_090147736.1">
    <property type="nucleotide sequence ID" value="NZ_BAAAOP010000005.1"/>
</dbReference>
<dbReference type="SUPFAM" id="SSF46785">
    <property type="entry name" value="Winged helix' DNA-binding domain"/>
    <property type="match status" value="1"/>
</dbReference>
<dbReference type="PANTHER" id="PTHR30154:SF34">
    <property type="entry name" value="TRANSCRIPTIONAL REGULATOR AZLB"/>
    <property type="match status" value="1"/>
</dbReference>
<organism evidence="5 6">
    <name type="scientific">Leucobacter alluvii</name>
    <dbReference type="NCBI Taxonomy" id="340321"/>
    <lineage>
        <taxon>Bacteria</taxon>
        <taxon>Bacillati</taxon>
        <taxon>Actinomycetota</taxon>
        <taxon>Actinomycetes</taxon>
        <taxon>Micrococcales</taxon>
        <taxon>Microbacteriaceae</taxon>
        <taxon>Leucobacter</taxon>
    </lineage>
</organism>
<comment type="caution">
    <text evidence="5">The sequence shown here is derived from an EMBL/GenBank/DDBJ whole genome shotgun (WGS) entry which is preliminary data.</text>
</comment>
<evidence type="ECO:0000256" key="1">
    <source>
        <dbReference type="ARBA" id="ARBA00023015"/>
    </source>
</evidence>
<dbReference type="SUPFAM" id="SSF54909">
    <property type="entry name" value="Dimeric alpha+beta barrel"/>
    <property type="match status" value="1"/>
</dbReference>
<keyword evidence="2" id="KW-0238">DNA-binding</keyword>
<dbReference type="InterPro" id="IPR011991">
    <property type="entry name" value="ArsR-like_HTH"/>
</dbReference>
<accession>A0ABN3B5F1</accession>
<evidence type="ECO:0000259" key="4">
    <source>
        <dbReference type="PROSITE" id="PS50956"/>
    </source>
</evidence>
<gene>
    <name evidence="5" type="ORF">GCM10009786_09460</name>
</gene>
<dbReference type="InterPro" id="IPR019888">
    <property type="entry name" value="Tscrpt_reg_AsnC-like"/>
</dbReference>
<dbReference type="InterPro" id="IPR011008">
    <property type="entry name" value="Dimeric_a/b-barrel"/>
</dbReference>
<dbReference type="SMART" id="SM00344">
    <property type="entry name" value="HTH_ASNC"/>
    <property type="match status" value="1"/>
</dbReference>
<dbReference type="Pfam" id="PF22482">
    <property type="entry name" value="AsnC_trans_reg_3"/>
    <property type="match status" value="1"/>
</dbReference>
<keyword evidence="1" id="KW-0805">Transcription regulation</keyword>
<dbReference type="Pfam" id="PF13404">
    <property type="entry name" value="HTH_AsnC-type"/>
    <property type="match status" value="1"/>
</dbReference>
<evidence type="ECO:0000256" key="3">
    <source>
        <dbReference type="ARBA" id="ARBA00023163"/>
    </source>
</evidence>
<dbReference type="CDD" id="cd00090">
    <property type="entry name" value="HTH_ARSR"/>
    <property type="match status" value="1"/>
</dbReference>
<feature type="domain" description="HTH asnC-type" evidence="4">
    <location>
        <begin position="10"/>
        <end position="70"/>
    </location>
</feature>
<dbReference type="InterPro" id="IPR036388">
    <property type="entry name" value="WH-like_DNA-bd_sf"/>
</dbReference>
<reference evidence="5 6" key="1">
    <citation type="journal article" date="2019" name="Int. J. Syst. Evol. Microbiol.">
        <title>The Global Catalogue of Microorganisms (GCM) 10K type strain sequencing project: providing services to taxonomists for standard genome sequencing and annotation.</title>
        <authorList>
            <consortium name="The Broad Institute Genomics Platform"/>
            <consortium name="The Broad Institute Genome Sequencing Center for Infectious Disease"/>
            <person name="Wu L."/>
            <person name="Ma J."/>
        </authorList>
    </citation>
    <scope>NUCLEOTIDE SEQUENCE [LARGE SCALE GENOMIC DNA]</scope>
    <source>
        <strain evidence="5 6">JCM 14919</strain>
    </source>
</reference>
<dbReference type="InterPro" id="IPR036390">
    <property type="entry name" value="WH_DNA-bd_sf"/>
</dbReference>